<comment type="similarity">
    <text evidence="1">Belongs to the protein kinase superfamily. STE Ser/Thr protein kinase family. MAP kinase kinase kinase subfamily.</text>
</comment>
<dbReference type="PROSITE" id="PS00107">
    <property type="entry name" value="PROTEIN_KINASE_ATP"/>
    <property type="match status" value="1"/>
</dbReference>
<dbReference type="SMART" id="SM00220">
    <property type="entry name" value="S_TKc"/>
    <property type="match status" value="1"/>
</dbReference>
<proteinExistence type="inferred from homology"/>
<dbReference type="EMBL" id="CATQJL010000112">
    <property type="protein sequence ID" value="CAJ0593155.1"/>
    <property type="molecule type" value="Genomic_DNA"/>
</dbReference>
<evidence type="ECO:0000313" key="12">
    <source>
        <dbReference type="Proteomes" id="UP001176961"/>
    </source>
</evidence>
<feature type="domain" description="LEM" evidence="10">
    <location>
        <begin position="1"/>
        <end position="44"/>
    </location>
</feature>
<dbReference type="AlphaFoldDB" id="A0AA36GIJ5"/>
<dbReference type="GO" id="GO:0006955">
    <property type="term" value="P:immune response"/>
    <property type="evidence" value="ECO:0007669"/>
    <property type="project" value="TreeGrafter"/>
</dbReference>
<dbReference type="GO" id="GO:0005524">
    <property type="term" value="F:ATP binding"/>
    <property type="evidence" value="ECO:0007669"/>
    <property type="project" value="UniProtKB-UniRule"/>
</dbReference>
<feature type="region of interest" description="Disordered" evidence="8">
    <location>
        <begin position="147"/>
        <end position="167"/>
    </location>
</feature>
<dbReference type="CDD" id="cd12934">
    <property type="entry name" value="LEM"/>
    <property type="match status" value="1"/>
</dbReference>
<dbReference type="Gene3D" id="1.10.720.40">
    <property type="match status" value="1"/>
</dbReference>
<evidence type="ECO:0000256" key="7">
    <source>
        <dbReference type="PROSITE-ProRule" id="PRU10141"/>
    </source>
</evidence>
<feature type="domain" description="Protein kinase" evidence="9">
    <location>
        <begin position="201"/>
        <end position="451"/>
    </location>
</feature>
<dbReference type="PRINTS" id="PR00109">
    <property type="entry name" value="TYRKINASE"/>
</dbReference>
<keyword evidence="12" id="KW-1185">Reference proteome</keyword>
<keyword evidence="6 7" id="KW-0067">ATP-binding</keyword>
<dbReference type="FunFam" id="1.10.720.40:FF:000001">
    <property type="entry name" value="LEM domain containing 2, isoform CRA_a"/>
    <property type="match status" value="1"/>
</dbReference>
<dbReference type="InterPro" id="IPR001245">
    <property type="entry name" value="Ser-Thr/Tyr_kinase_cat_dom"/>
</dbReference>
<dbReference type="PANTHER" id="PTHR46716">
    <property type="entry name" value="MITOGEN-ACTIVATED PROTEIN KINASE KINASE KINASE 7"/>
    <property type="match status" value="1"/>
</dbReference>
<feature type="compositionally biased region" description="Basic and acidic residues" evidence="8">
    <location>
        <begin position="63"/>
        <end position="72"/>
    </location>
</feature>
<protein>
    <recommendedName>
        <fullName evidence="13">Mitogen-activated protein kinase kinase kinase</fullName>
    </recommendedName>
</protein>
<dbReference type="InterPro" id="IPR000719">
    <property type="entry name" value="Prot_kinase_dom"/>
</dbReference>
<feature type="region of interest" description="Disordered" evidence="8">
    <location>
        <begin position="93"/>
        <end position="131"/>
    </location>
</feature>
<dbReference type="Gene3D" id="1.10.510.10">
    <property type="entry name" value="Transferase(Phosphotransferase) domain 1"/>
    <property type="match status" value="1"/>
</dbReference>
<evidence type="ECO:0000256" key="5">
    <source>
        <dbReference type="ARBA" id="ARBA00022777"/>
    </source>
</evidence>
<evidence type="ECO:0000259" key="10">
    <source>
        <dbReference type="PROSITE" id="PS50954"/>
    </source>
</evidence>
<dbReference type="SUPFAM" id="SSF63451">
    <property type="entry name" value="LEM domain"/>
    <property type="match status" value="1"/>
</dbReference>
<dbReference type="PROSITE" id="PS50011">
    <property type="entry name" value="PROTEIN_KINASE_DOM"/>
    <property type="match status" value="1"/>
</dbReference>
<evidence type="ECO:0000256" key="6">
    <source>
        <dbReference type="ARBA" id="ARBA00022840"/>
    </source>
</evidence>
<dbReference type="GO" id="GO:0007254">
    <property type="term" value="P:JNK cascade"/>
    <property type="evidence" value="ECO:0007669"/>
    <property type="project" value="TreeGrafter"/>
</dbReference>
<evidence type="ECO:0000259" key="9">
    <source>
        <dbReference type="PROSITE" id="PS50011"/>
    </source>
</evidence>
<dbReference type="PROSITE" id="PS50954">
    <property type="entry name" value="LEM"/>
    <property type="match status" value="1"/>
</dbReference>
<keyword evidence="2" id="KW-0723">Serine/threonine-protein kinase</keyword>
<dbReference type="Pfam" id="PF03020">
    <property type="entry name" value="LEM"/>
    <property type="match status" value="1"/>
</dbReference>
<dbReference type="SMART" id="SM00540">
    <property type="entry name" value="LEM"/>
    <property type="match status" value="1"/>
</dbReference>
<evidence type="ECO:0000256" key="2">
    <source>
        <dbReference type="ARBA" id="ARBA00022527"/>
    </source>
</evidence>
<reference evidence="11" key="1">
    <citation type="submission" date="2023-07" db="EMBL/GenBank/DDBJ databases">
        <authorList>
            <consortium name="CYATHOMIX"/>
        </authorList>
    </citation>
    <scope>NUCLEOTIDE SEQUENCE</scope>
    <source>
        <strain evidence="11">N/A</strain>
    </source>
</reference>
<evidence type="ECO:0000313" key="11">
    <source>
        <dbReference type="EMBL" id="CAJ0593155.1"/>
    </source>
</evidence>
<organism evidence="11 12">
    <name type="scientific">Cylicocyclus nassatus</name>
    <name type="common">Nematode worm</name>
    <dbReference type="NCBI Taxonomy" id="53992"/>
    <lineage>
        <taxon>Eukaryota</taxon>
        <taxon>Metazoa</taxon>
        <taxon>Ecdysozoa</taxon>
        <taxon>Nematoda</taxon>
        <taxon>Chromadorea</taxon>
        <taxon>Rhabditida</taxon>
        <taxon>Rhabditina</taxon>
        <taxon>Rhabditomorpha</taxon>
        <taxon>Strongyloidea</taxon>
        <taxon>Strongylidae</taxon>
        <taxon>Cylicocyclus</taxon>
    </lineage>
</organism>
<evidence type="ECO:0000256" key="4">
    <source>
        <dbReference type="ARBA" id="ARBA00022741"/>
    </source>
</evidence>
<comment type="caution">
    <text evidence="11">The sequence shown here is derived from an EMBL/GenBank/DDBJ whole genome shotgun (WGS) entry which is preliminary data.</text>
</comment>
<dbReference type="InterPro" id="IPR011015">
    <property type="entry name" value="LEM/LEM-like_dom_sf"/>
</dbReference>
<accession>A0AA36GIJ5</accession>
<feature type="region of interest" description="Disordered" evidence="8">
    <location>
        <begin position="43"/>
        <end position="72"/>
    </location>
</feature>
<gene>
    <name evidence="11" type="ORF">CYNAS_LOCUS5138</name>
</gene>
<dbReference type="PANTHER" id="PTHR46716:SF1">
    <property type="entry name" value="MITOGEN-ACTIVATED PROTEIN KINASE KINASE KINASE 7"/>
    <property type="match status" value="1"/>
</dbReference>
<dbReference type="InterPro" id="IPR017441">
    <property type="entry name" value="Protein_kinase_ATP_BS"/>
</dbReference>
<evidence type="ECO:0000256" key="3">
    <source>
        <dbReference type="ARBA" id="ARBA00022679"/>
    </source>
</evidence>
<keyword evidence="3" id="KW-0808">Transferase</keyword>
<dbReference type="GO" id="GO:0004709">
    <property type="term" value="F:MAP kinase kinase kinase activity"/>
    <property type="evidence" value="ECO:0007669"/>
    <property type="project" value="TreeGrafter"/>
</dbReference>
<dbReference type="Pfam" id="PF07714">
    <property type="entry name" value="PK_Tyr_Ser-Thr"/>
    <property type="match status" value="1"/>
</dbReference>
<keyword evidence="4 7" id="KW-0547">Nucleotide-binding</keyword>
<evidence type="ECO:0000256" key="1">
    <source>
        <dbReference type="ARBA" id="ARBA00006529"/>
    </source>
</evidence>
<dbReference type="InterPro" id="IPR011009">
    <property type="entry name" value="Kinase-like_dom_sf"/>
</dbReference>
<feature type="binding site" evidence="7">
    <location>
        <position position="234"/>
    </location>
    <ligand>
        <name>ATP</name>
        <dbReference type="ChEBI" id="CHEBI:30616"/>
    </ligand>
</feature>
<dbReference type="InterPro" id="IPR003887">
    <property type="entry name" value="LEM_dom"/>
</dbReference>
<sequence>MDLNNLSDNELRQQLIALGQSVGPLTPSTRTFYVKKLKNLLRKQGNAPINSPTQSAGRNPRSSVERNTEDVSHDAKMFDNVESLTQLRVKEIISGSRKARRNGRPASGAPRALRSEKTLSGSPKAKAVKLSPQPTCSFALKSFNDGSPQNSCTEPPIRMDERAPTSTRKRRLVNRLTKANQDQALCNTNTIPQISLSQIDDLDSTLLGEGTFGRVVKCKYLDNSDLQWKDVAIKYASSAYRSALVREAKIFYTYLNHKNCIKFFGLYDCPLNGTGIVMELMDCSLAWLISKQSIKYEVDHAVSWLYQLSDAISFFHSKEQVHRDLKLQNLLLRNGYHTLKVCDFGTYTTLHESMTMEKGTPITMAPEVIRAFKHYDEKCDIYSFGIIMWQVIARRLSPYQGDRCFVVFNVARNILRPPELSCDPLLSRFYKACWDDDPDVRPNSEQVKQYFAVLKKAFPNGNHDLTDTSTNGPAVIPQPKLATPFTPQHRRARSDPLIHYNCHLSSLSEDLASAGSTENVCPNPENTGLGDVKGTQNENTARDPPLGVVRPYLRYLDRRRNPWAAFSYHGVVNVCKIKGFCDYHGDNKMKTSINTLKKAKQL</sequence>
<name>A0AA36GIJ5_CYLNA</name>
<feature type="compositionally biased region" description="Polar residues" evidence="8">
    <location>
        <begin position="47"/>
        <end position="62"/>
    </location>
</feature>
<dbReference type="SUPFAM" id="SSF56112">
    <property type="entry name" value="Protein kinase-like (PK-like)"/>
    <property type="match status" value="1"/>
</dbReference>
<keyword evidence="5" id="KW-0418">Kinase</keyword>
<dbReference type="Proteomes" id="UP001176961">
    <property type="component" value="Unassembled WGS sequence"/>
</dbReference>
<dbReference type="GO" id="GO:0043123">
    <property type="term" value="P:positive regulation of canonical NF-kappaB signal transduction"/>
    <property type="evidence" value="ECO:0007669"/>
    <property type="project" value="TreeGrafter"/>
</dbReference>
<evidence type="ECO:0008006" key="13">
    <source>
        <dbReference type="Google" id="ProtNLM"/>
    </source>
</evidence>
<evidence type="ECO:0000256" key="8">
    <source>
        <dbReference type="SAM" id="MobiDB-lite"/>
    </source>
</evidence>